<protein>
    <recommendedName>
        <fullName evidence="3">Cupin 2 conserved barrel domain-containing protein</fullName>
    </recommendedName>
</protein>
<dbReference type="RefSeq" id="XP_066720504.1">
    <property type="nucleotide sequence ID" value="XM_066852363.1"/>
</dbReference>
<keyword evidence="2" id="KW-1185">Reference proteome</keyword>
<accession>A0ABR1WR19</accession>
<reference evidence="1 2" key="1">
    <citation type="submission" date="2023-01" db="EMBL/GenBank/DDBJ databases">
        <title>Analysis of 21 Apiospora genomes using comparative genomics revels a genus with tremendous synthesis potential of carbohydrate active enzymes and secondary metabolites.</title>
        <authorList>
            <person name="Sorensen T."/>
        </authorList>
    </citation>
    <scope>NUCLEOTIDE SEQUENCE [LARGE SCALE GENOMIC DNA]</scope>
    <source>
        <strain evidence="1 2">CBS 135458</strain>
    </source>
</reference>
<comment type="caution">
    <text evidence="1">The sequence shown here is derived from an EMBL/GenBank/DDBJ whole genome shotgun (WGS) entry which is preliminary data.</text>
</comment>
<sequence>MQHNDDDIIVSVLNGAVETRVAAHPPHDRAFAFDVKLDLVAGRQFFVEKPPRHFHVLQAEYLEVLEGRVVLELDGRDRVLGRADGPQTIHPYVHHRTYPLPLEEQEEATRCVRFLLSAEKTSDPFEMNTLMFENWYRYQDEVVTKGGRISLIQVFSTFDAGGTYMTLPWWVPFRRTVAQALGVVVGRWIGSLLGYQPYYRQWSTDWPLACDKMETSVFQRRFADRTKTA</sequence>
<dbReference type="CDD" id="cd02208">
    <property type="entry name" value="cupin_RmlC-like"/>
    <property type="match status" value="1"/>
</dbReference>
<dbReference type="GeneID" id="92085426"/>
<name>A0ABR1WR19_9PEZI</name>
<evidence type="ECO:0008006" key="3">
    <source>
        <dbReference type="Google" id="ProtNLM"/>
    </source>
</evidence>
<organism evidence="1 2">
    <name type="scientific">Apiospora phragmitis</name>
    <dbReference type="NCBI Taxonomy" id="2905665"/>
    <lineage>
        <taxon>Eukaryota</taxon>
        <taxon>Fungi</taxon>
        <taxon>Dikarya</taxon>
        <taxon>Ascomycota</taxon>
        <taxon>Pezizomycotina</taxon>
        <taxon>Sordariomycetes</taxon>
        <taxon>Xylariomycetidae</taxon>
        <taxon>Amphisphaeriales</taxon>
        <taxon>Apiosporaceae</taxon>
        <taxon>Apiospora</taxon>
    </lineage>
</organism>
<evidence type="ECO:0000313" key="2">
    <source>
        <dbReference type="Proteomes" id="UP001480595"/>
    </source>
</evidence>
<proteinExistence type="predicted"/>
<gene>
    <name evidence="1" type="ORF">PG994_000954</name>
</gene>
<evidence type="ECO:0000313" key="1">
    <source>
        <dbReference type="EMBL" id="KAK8085980.1"/>
    </source>
</evidence>
<dbReference type="Proteomes" id="UP001480595">
    <property type="component" value="Unassembled WGS sequence"/>
</dbReference>
<dbReference type="EMBL" id="JAQQWL010000002">
    <property type="protein sequence ID" value="KAK8085980.1"/>
    <property type="molecule type" value="Genomic_DNA"/>
</dbReference>